<comment type="caution">
    <text evidence="1">The sequence shown here is derived from an EMBL/GenBank/DDBJ whole genome shotgun (WGS) entry which is preliminary data.</text>
</comment>
<dbReference type="EMBL" id="PZQS01000011">
    <property type="protein sequence ID" value="PVD21653.1"/>
    <property type="molecule type" value="Genomic_DNA"/>
</dbReference>
<evidence type="ECO:0000313" key="2">
    <source>
        <dbReference type="Proteomes" id="UP000245119"/>
    </source>
</evidence>
<dbReference type="SUPFAM" id="SSF50814">
    <property type="entry name" value="Lipocalins"/>
    <property type="match status" value="1"/>
</dbReference>
<dbReference type="GO" id="GO:0008289">
    <property type="term" value="F:lipid binding"/>
    <property type="evidence" value="ECO:0007669"/>
    <property type="project" value="UniProtKB-KW"/>
</dbReference>
<dbReference type="InterPro" id="IPR012674">
    <property type="entry name" value="Calycin"/>
</dbReference>
<dbReference type="Gene3D" id="2.40.128.20">
    <property type="match status" value="1"/>
</dbReference>
<dbReference type="Proteomes" id="UP000245119">
    <property type="component" value="Linkage Group LG11"/>
</dbReference>
<sequence length="259" mass="29149">MLLYWCTKEAEDGTCMPDGVRVDVLSRSRRPPPENINRLLTSLPSVCLFGNNMQTVSASDACGRRPSELSDPVPLSPCAVNLLPAHSFHPDQLSGLWYEIGHNVLPQFSVNKNFVFYKPLPGQRLSSFSAIEMGDNWCVGPLKMITRPRCLKNPNGRWLTRIESHGNWLWGSWQLLYFQQNVSVIHFFCHDEGPDGSCSTSEFNLVLLSREPNPSPEVRQQLKSAIDQLGCFDHVNMEELVYEGTSCRPLLDPVMQDGA</sequence>
<evidence type="ECO:0000313" key="1">
    <source>
        <dbReference type="EMBL" id="PVD21653.1"/>
    </source>
</evidence>
<reference evidence="1 2" key="1">
    <citation type="submission" date="2018-04" db="EMBL/GenBank/DDBJ databases">
        <title>The genome of golden apple snail Pomacea canaliculata provides insight into stress tolerance and invasive adaptation.</title>
        <authorList>
            <person name="Liu C."/>
            <person name="Liu B."/>
            <person name="Ren Y."/>
            <person name="Zhang Y."/>
            <person name="Wang H."/>
            <person name="Li S."/>
            <person name="Jiang F."/>
            <person name="Yin L."/>
            <person name="Zhang G."/>
            <person name="Qian W."/>
            <person name="Fan W."/>
        </authorList>
    </citation>
    <scope>NUCLEOTIDE SEQUENCE [LARGE SCALE GENOMIC DNA]</scope>
    <source>
        <strain evidence="1">SZHN2017</strain>
        <tissue evidence="1">Muscle</tissue>
    </source>
</reference>
<accession>A0A2T7NKG1</accession>
<gene>
    <name evidence="1" type="ORF">C0Q70_17452</name>
</gene>
<protein>
    <recommendedName>
        <fullName evidence="3">Lipocalin/cytosolic fatty-acid binding domain-containing protein</fullName>
    </recommendedName>
</protein>
<organism evidence="1 2">
    <name type="scientific">Pomacea canaliculata</name>
    <name type="common">Golden apple snail</name>
    <dbReference type="NCBI Taxonomy" id="400727"/>
    <lineage>
        <taxon>Eukaryota</taxon>
        <taxon>Metazoa</taxon>
        <taxon>Spiralia</taxon>
        <taxon>Lophotrochozoa</taxon>
        <taxon>Mollusca</taxon>
        <taxon>Gastropoda</taxon>
        <taxon>Caenogastropoda</taxon>
        <taxon>Architaenioglossa</taxon>
        <taxon>Ampullarioidea</taxon>
        <taxon>Ampullariidae</taxon>
        <taxon>Pomacea</taxon>
    </lineage>
</organism>
<dbReference type="AlphaFoldDB" id="A0A2T7NKG1"/>
<keyword evidence="2" id="KW-1185">Reference proteome</keyword>
<name>A0A2T7NKG1_POMCA</name>
<dbReference type="OrthoDB" id="565904at2759"/>
<proteinExistence type="predicted"/>
<evidence type="ECO:0008006" key="3">
    <source>
        <dbReference type="Google" id="ProtNLM"/>
    </source>
</evidence>